<keyword evidence="7" id="KW-1185">Reference proteome</keyword>
<dbReference type="EMBL" id="QEFB01000001">
    <property type="protein sequence ID" value="PWC08344.1"/>
    <property type="molecule type" value="Genomic_DNA"/>
</dbReference>
<protein>
    <submittedName>
        <fullName evidence="6">Transcriptional regulator</fullName>
    </submittedName>
</protein>
<comment type="caution">
    <text evidence="6">The sequence shown here is derived from an EMBL/GenBank/DDBJ whole genome shotgun (WGS) entry which is preliminary data.</text>
</comment>
<dbReference type="InterPro" id="IPR000843">
    <property type="entry name" value="HTH_LacI"/>
</dbReference>
<evidence type="ECO:0000256" key="1">
    <source>
        <dbReference type="ARBA" id="ARBA00023015"/>
    </source>
</evidence>
<keyword evidence="2" id="KW-0238">DNA-binding</keyword>
<keyword evidence="3" id="KW-0804">Transcription</keyword>
<name>A0A2U1THH3_9MICO</name>
<dbReference type="CDD" id="cd01392">
    <property type="entry name" value="HTH_LacI"/>
    <property type="match status" value="1"/>
</dbReference>
<dbReference type="SUPFAM" id="SSF47413">
    <property type="entry name" value="lambda repressor-like DNA-binding domains"/>
    <property type="match status" value="1"/>
</dbReference>
<dbReference type="AlphaFoldDB" id="A0A2U1THH3"/>
<feature type="compositionally biased region" description="Pro residues" evidence="4">
    <location>
        <begin position="24"/>
        <end position="34"/>
    </location>
</feature>
<keyword evidence="1" id="KW-0805">Transcription regulation</keyword>
<dbReference type="GO" id="GO:0003700">
    <property type="term" value="F:DNA-binding transcription factor activity"/>
    <property type="evidence" value="ECO:0007669"/>
    <property type="project" value="TreeGrafter"/>
</dbReference>
<feature type="domain" description="HTH lacI-type" evidence="5">
    <location>
        <begin position="61"/>
        <end position="131"/>
    </location>
</feature>
<feature type="region of interest" description="Disordered" evidence="4">
    <location>
        <begin position="18"/>
        <end position="40"/>
    </location>
</feature>
<dbReference type="InterPro" id="IPR028082">
    <property type="entry name" value="Peripla_BP_I"/>
</dbReference>
<organism evidence="6 7">
    <name type="scientific">Mycetocola zhujimingii</name>
    <dbReference type="NCBI Taxonomy" id="2079792"/>
    <lineage>
        <taxon>Bacteria</taxon>
        <taxon>Bacillati</taxon>
        <taxon>Actinomycetota</taxon>
        <taxon>Actinomycetes</taxon>
        <taxon>Micrococcales</taxon>
        <taxon>Microbacteriaceae</taxon>
        <taxon>Mycetocola</taxon>
    </lineage>
</organism>
<reference evidence="7" key="1">
    <citation type="submission" date="2018-04" db="EMBL/GenBank/DDBJ databases">
        <authorList>
            <person name="Liu S."/>
            <person name="Wang Z."/>
            <person name="Li J."/>
        </authorList>
    </citation>
    <scope>NUCLEOTIDE SEQUENCE [LARGE SCALE GENOMIC DNA]</scope>
    <source>
        <strain evidence="7">622</strain>
    </source>
</reference>
<evidence type="ECO:0000256" key="2">
    <source>
        <dbReference type="ARBA" id="ARBA00023125"/>
    </source>
</evidence>
<proteinExistence type="predicted"/>
<gene>
    <name evidence="6" type="ORF">DF223_03120</name>
</gene>
<dbReference type="Gene3D" id="1.10.260.40">
    <property type="entry name" value="lambda repressor-like DNA-binding domains"/>
    <property type="match status" value="1"/>
</dbReference>
<dbReference type="GO" id="GO:0000976">
    <property type="term" value="F:transcription cis-regulatory region binding"/>
    <property type="evidence" value="ECO:0007669"/>
    <property type="project" value="TreeGrafter"/>
</dbReference>
<dbReference type="SMART" id="SM00354">
    <property type="entry name" value="HTH_LACI"/>
    <property type="match status" value="1"/>
</dbReference>
<accession>A0A2U1THH3</accession>
<dbReference type="Pfam" id="PF13377">
    <property type="entry name" value="Peripla_BP_3"/>
    <property type="match status" value="1"/>
</dbReference>
<dbReference type="InterPro" id="IPR010982">
    <property type="entry name" value="Lambda_DNA-bd_dom_sf"/>
</dbReference>
<evidence type="ECO:0000259" key="5">
    <source>
        <dbReference type="SMART" id="SM00354"/>
    </source>
</evidence>
<evidence type="ECO:0000313" key="7">
    <source>
        <dbReference type="Proteomes" id="UP000244962"/>
    </source>
</evidence>
<evidence type="ECO:0000313" key="6">
    <source>
        <dbReference type="EMBL" id="PWC08344.1"/>
    </source>
</evidence>
<dbReference type="Gene3D" id="3.40.50.2300">
    <property type="match status" value="2"/>
</dbReference>
<dbReference type="Pfam" id="PF00356">
    <property type="entry name" value="LacI"/>
    <property type="match status" value="1"/>
</dbReference>
<sequence>MIRWTRASWQQICAKIEARQDSAPNPPPNPPAPQPDRCITSYRSSKGVVMETQTEPAPGQRARLADIASMVGCSVSVVSRVLRGQGAVSANLSARIREAASLLEYDRGSENRGRPVGGVTIIDLVLPQWGDSWSARVIEGARSAAFSLGYDLNLLAERDEPGQDWHERVVRRGGAGVVAAMIRPTSKQLDMLATARIPLVLIDPPTDPQSDVPIVSTADFEGGFTAGRHLGELHRSRAIALAGVPRFRWGRARLEGVEAGLASTNPSSSFETVEVAWGEPHSVARSLKPVLRNLDEPAVLFANLDYWAFQVYDLAAELGLTIPSDLAVMGFDDEPAARYLRPPLTTMRQPLTEIAHLAVELIASDPTRKPGVHNRHEIPSTIIVRGSTAP</sequence>
<dbReference type="PANTHER" id="PTHR30146">
    <property type="entry name" value="LACI-RELATED TRANSCRIPTIONAL REPRESSOR"/>
    <property type="match status" value="1"/>
</dbReference>
<dbReference type="Proteomes" id="UP000244962">
    <property type="component" value="Unassembled WGS sequence"/>
</dbReference>
<dbReference type="SUPFAM" id="SSF53822">
    <property type="entry name" value="Periplasmic binding protein-like I"/>
    <property type="match status" value="1"/>
</dbReference>
<dbReference type="PANTHER" id="PTHR30146:SF153">
    <property type="entry name" value="LACTOSE OPERON REPRESSOR"/>
    <property type="match status" value="1"/>
</dbReference>
<evidence type="ECO:0000256" key="4">
    <source>
        <dbReference type="SAM" id="MobiDB-lite"/>
    </source>
</evidence>
<dbReference type="InterPro" id="IPR046335">
    <property type="entry name" value="LacI/GalR-like_sensor"/>
</dbReference>
<evidence type="ECO:0000256" key="3">
    <source>
        <dbReference type="ARBA" id="ARBA00023163"/>
    </source>
</evidence>